<evidence type="ECO:0000256" key="1">
    <source>
        <dbReference type="SAM" id="MobiDB-lite"/>
    </source>
</evidence>
<dbReference type="EMBL" id="JAYMRV010000022">
    <property type="protein sequence ID" value="MEM5426753.1"/>
    <property type="molecule type" value="Genomic_DNA"/>
</dbReference>
<gene>
    <name evidence="2" type="ORF">VSR73_38125</name>
</gene>
<feature type="region of interest" description="Disordered" evidence="1">
    <location>
        <begin position="1"/>
        <end position="31"/>
    </location>
</feature>
<comment type="caution">
    <text evidence="2">The sequence shown here is derived from an EMBL/GenBank/DDBJ whole genome shotgun (WGS) entry which is preliminary data.</text>
</comment>
<dbReference type="RefSeq" id="WP_342950315.1">
    <property type="nucleotide sequence ID" value="NZ_JAYMRV010000022.1"/>
</dbReference>
<dbReference type="Proteomes" id="UP001489897">
    <property type="component" value="Unassembled WGS sequence"/>
</dbReference>
<name>A0ABU9S378_9BURK</name>
<accession>A0ABU9S378</accession>
<keyword evidence="3" id="KW-1185">Reference proteome</keyword>
<evidence type="ECO:0000313" key="2">
    <source>
        <dbReference type="EMBL" id="MEM5426753.1"/>
    </source>
</evidence>
<reference evidence="2 3" key="1">
    <citation type="submission" date="2024-01" db="EMBL/GenBank/DDBJ databases">
        <title>The diversity of rhizobia nodulating Mimosa spp. in eleven states of Brazil covering several biomes is determined by host plant, location, and edaphic factors.</title>
        <authorList>
            <person name="Rouws L."/>
            <person name="Barauna A."/>
            <person name="Beukes C."/>
            <person name="De Faria S.M."/>
            <person name="Gross E."/>
            <person name="Dos Reis Junior F.B."/>
            <person name="Simon M."/>
            <person name="Maluk M."/>
            <person name="Odee D.W."/>
            <person name="Kenicer G."/>
            <person name="Young J.P.W."/>
            <person name="Reis V.M."/>
            <person name="Zilli J."/>
            <person name="James E.K."/>
        </authorList>
    </citation>
    <scope>NUCLEOTIDE SEQUENCE [LARGE SCALE GENOMIC DNA]</scope>
    <source>
        <strain evidence="2 3">JPY167</strain>
    </source>
</reference>
<organism evidence="2 3">
    <name type="scientific">Paraburkholderia ferrariae</name>
    <dbReference type="NCBI Taxonomy" id="386056"/>
    <lineage>
        <taxon>Bacteria</taxon>
        <taxon>Pseudomonadati</taxon>
        <taxon>Pseudomonadota</taxon>
        <taxon>Betaproteobacteria</taxon>
        <taxon>Burkholderiales</taxon>
        <taxon>Burkholderiaceae</taxon>
        <taxon>Paraburkholderia</taxon>
    </lineage>
</organism>
<protein>
    <submittedName>
        <fullName evidence="2">Uncharacterized protein</fullName>
    </submittedName>
</protein>
<evidence type="ECO:0000313" key="3">
    <source>
        <dbReference type="Proteomes" id="UP001489897"/>
    </source>
</evidence>
<sequence>MEHESEKLGPVDGVVQDEPSEGAHRQDQPMSFEEQLRARLNAVTAKDVEECEALCEILERAQMCLGIEKWSGLQGYFGKIPRCVKAVGGKAKN</sequence>
<proteinExistence type="predicted"/>